<organism evidence="1 2">
    <name type="scientific">Chryseobacterium takakiae</name>
    <dbReference type="NCBI Taxonomy" id="1302685"/>
    <lineage>
        <taxon>Bacteria</taxon>
        <taxon>Pseudomonadati</taxon>
        <taxon>Bacteroidota</taxon>
        <taxon>Flavobacteriia</taxon>
        <taxon>Flavobacteriales</taxon>
        <taxon>Weeksellaceae</taxon>
        <taxon>Chryseobacterium group</taxon>
        <taxon>Chryseobacterium</taxon>
    </lineage>
</organism>
<protein>
    <submittedName>
        <fullName evidence="1">Uncharacterized protein</fullName>
    </submittedName>
</protein>
<keyword evidence="2" id="KW-1185">Reference proteome</keyword>
<gene>
    <name evidence="1" type="ORF">SAMN05444408_11352</name>
</gene>
<dbReference type="AlphaFoldDB" id="A0A1M5AHE9"/>
<dbReference type="Proteomes" id="UP000184236">
    <property type="component" value="Unassembled WGS sequence"/>
</dbReference>
<name>A0A1M5AHE9_9FLAO</name>
<dbReference type="EMBL" id="FQVO01000013">
    <property type="protein sequence ID" value="SHF29546.1"/>
    <property type="molecule type" value="Genomic_DNA"/>
</dbReference>
<dbReference type="STRING" id="1302685.SAMN05444408_11352"/>
<proteinExistence type="predicted"/>
<evidence type="ECO:0000313" key="1">
    <source>
        <dbReference type="EMBL" id="SHF29546.1"/>
    </source>
</evidence>
<reference evidence="2" key="1">
    <citation type="submission" date="2016-11" db="EMBL/GenBank/DDBJ databases">
        <authorList>
            <person name="Varghese N."/>
            <person name="Submissions S."/>
        </authorList>
    </citation>
    <scope>NUCLEOTIDE SEQUENCE [LARGE SCALE GENOMIC DNA]</scope>
    <source>
        <strain evidence="2">DSM 26898</strain>
    </source>
</reference>
<accession>A0A1M5AHE9</accession>
<dbReference type="RefSeq" id="WP_072885718.1">
    <property type="nucleotide sequence ID" value="NZ_FQVO01000013.1"/>
</dbReference>
<evidence type="ECO:0000313" key="2">
    <source>
        <dbReference type="Proteomes" id="UP000184236"/>
    </source>
</evidence>
<sequence length="102" mass="11912">MMKAIKYEKDAVLIQDGKINAWVDIWVENGDTICDWNKNDFIMTDPNDVALKNWQDNLEHFEDATTIAREVLENAGIIYQDENGKWHQTEKYHTMKGSIPIK</sequence>